<feature type="transmembrane region" description="Helical" evidence="1">
    <location>
        <begin position="56"/>
        <end position="78"/>
    </location>
</feature>
<proteinExistence type="predicted"/>
<dbReference type="Pfam" id="PF13937">
    <property type="entry name" value="DUF4212"/>
    <property type="match status" value="1"/>
</dbReference>
<protein>
    <recommendedName>
        <fullName evidence="2">Sodium symporter small subunit domain-containing protein</fullName>
    </recommendedName>
</protein>
<dbReference type="NCBIfam" id="TIGR03647">
    <property type="entry name" value="Na_symport_sm"/>
    <property type="match status" value="1"/>
</dbReference>
<evidence type="ECO:0000259" key="2">
    <source>
        <dbReference type="Pfam" id="PF13937"/>
    </source>
</evidence>
<reference evidence="3" key="1">
    <citation type="submission" date="2018-06" db="EMBL/GenBank/DDBJ databases">
        <authorList>
            <person name="Zhirakovskaya E."/>
        </authorList>
    </citation>
    <scope>NUCLEOTIDE SEQUENCE</scope>
</reference>
<evidence type="ECO:0000313" key="3">
    <source>
        <dbReference type="EMBL" id="VAX03882.1"/>
    </source>
</evidence>
<evidence type="ECO:0000256" key="1">
    <source>
        <dbReference type="SAM" id="Phobius"/>
    </source>
</evidence>
<dbReference type="EMBL" id="UOFW01000067">
    <property type="protein sequence ID" value="VAX03882.1"/>
    <property type="molecule type" value="Genomic_DNA"/>
</dbReference>
<name>A0A3B1AJI0_9ZZZZ</name>
<feature type="transmembrane region" description="Helical" evidence="1">
    <location>
        <begin position="21"/>
        <end position="44"/>
    </location>
</feature>
<feature type="domain" description="Sodium symporter small subunit" evidence="2">
    <location>
        <begin position="13"/>
        <end position="90"/>
    </location>
</feature>
<keyword evidence="1" id="KW-1133">Transmembrane helix</keyword>
<dbReference type="AlphaFoldDB" id="A0A3B1AJI0"/>
<gene>
    <name evidence="3" type="ORF">MNBD_ALPHA03-1209</name>
</gene>
<keyword evidence="1" id="KW-0472">Membrane</keyword>
<accession>A0A3B1AJI0</accession>
<organism evidence="3">
    <name type="scientific">hydrothermal vent metagenome</name>
    <dbReference type="NCBI Taxonomy" id="652676"/>
    <lineage>
        <taxon>unclassified sequences</taxon>
        <taxon>metagenomes</taxon>
        <taxon>ecological metagenomes</taxon>
    </lineage>
</organism>
<dbReference type="InterPro" id="IPR019886">
    <property type="entry name" value="Na_symporter_ssu"/>
</dbReference>
<sequence length="122" mass="14324">MNKSGHESEKENAKAYWRENITLMLILLGVWFTVSFGMGILFIDELDKITFLGFKFGFWVAQQGAIFVFVILIFIYTYKMNKLDRKYGVDEDDDNYVEDDDYYRHDESFIDSISDLDNKGGK</sequence>
<keyword evidence="1" id="KW-0812">Transmembrane</keyword>